<comment type="caution">
    <text evidence="3">The sequence shown here is derived from an EMBL/GenBank/DDBJ whole genome shotgun (WGS) entry which is preliminary data.</text>
</comment>
<accession>A0A920CXX3</accession>
<name>A0A920CXX3_9BACL</name>
<protein>
    <recommendedName>
        <fullName evidence="2">MurNAc-LAA domain-containing protein</fullName>
    </recommendedName>
</protein>
<evidence type="ECO:0000313" key="3">
    <source>
        <dbReference type="EMBL" id="GIP16775.1"/>
    </source>
</evidence>
<keyword evidence="4" id="KW-1185">Reference proteome</keyword>
<dbReference type="EMBL" id="BOSE01000004">
    <property type="protein sequence ID" value="GIP16775.1"/>
    <property type="molecule type" value="Genomic_DNA"/>
</dbReference>
<dbReference type="Pfam" id="PF01520">
    <property type="entry name" value="Amidase_3"/>
    <property type="match status" value="1"/>
</dbReference>
<dbReference type="CDD" id="cd02696">
    <property type="entry name" value="MurNAc-LAA"/>
    <property type="match status" value="1"/>
</dbReference>
<dbReference type="PANTHER" id="PTHR30404:SF0">
    <property type="entry name" value="N-ACETYLMURAMOYL-L-ALANINE AMIDASE AMIC"/>
    <property type="match status" value="1"/>
</dbReference>
<dbReference type="Proteomes" id="UP000683139">
    <property type="component" value="Unassembled WGS sequence"/>
</dbReference>
<reference evidence="3" key="1">
    <citation type="submission" date="2021-03" db="EMBL/GenBank/DDBJ databases">
        <title>Antimicrobial resistance genes in bacteria isolated from Japanese honey, and their potential for conferring macrolide and lincosamide resistance in the American foulbrood pathogen Paenibacillus larvae.</title>
        <authorList>
            <person name="Okamoto M."/>
            <person name="Kumagai M."/>
            <person name="Kanamori H."/>
            <person name="Takamatsu D."/>
        </authorList>
    </citation>
    <scope>NUCLEOTIDE SEQUENCE</scope>
    <source>
        <strain evidence="3">J40TS1</strain>
    </source>
</reference>
<evidence type="ECO:0000313" key="4">
    <source>
        <dbReference type="Proteomes" id="UP000683139"/>
    </source>
</evidence>
<dbReference type="InterPro" id="IPR002508">
    <property type="entry name" value="MurNAc-LAA_cat"/>
</dbReference>
<dbReference type="AlphaFoldDB" id="A0A920CXX3"/>
<dbReference type="GO" id="GO:0030288">
    <property type="term" value="C:outer membrane-bounded periplasmic space"/>
    <property type="evidence" value="ECO:0007669"/>
    <property type="project" value="TreeGrafter"/>
</dbReference>
<dbReference type="GO" id="GO:0008745">
    <property type="term" value="F:N-acetylmuramoyl-L-alanine amidase activity"/>
    <property type="evidence" value="ECO:0007669"/>
    <property type="project" value="InterPro"/>
</dbReference>
<keyword evidence="1" id="KW-0378">Hydrolase</keyword>
<dbReference type="RefSeq" id="WP_246563478.1">
    <property type="nucleotide sequence ID" value="NZ_BOSE01000004.1"/>
</dbReference>
<sequence length="280" mass="30940">MASQAKLITGIFDNKKGSVNMDQIQWIKAARIAACSLLILFAYASNSSSANAGELTADLYDKSILEQYGYQQPERQQAPPEHIEQLLPATAVIIDAGHGGIDGGAFYGTIYEKDINLAVAKKLYAILQSRGIPTILNRTHDYALSDDNRWHRTSSRHLKDLSQRMGLTREIKHLIFVSLHVNSVPNKSARGPLVLHQPNGESALLAYHVQEQLNDLYAANKRPIAVKSFYVLKYVKSPAVLVELGFISNANDRARLTSPSGQTELAETIAGGILHYFWVN</sequence>
<dbReference type="SUPFAM" id="SSF53187">
    <property type="entry name" value="Zn-dependent exopeptidases"/>
    <property type="match status" value="1"/>
</dbReference>
<dbReference type="GO" id="GO:0009253">
    <property type="term" value="P:peptidoglycan catabolic process"/>
    <property type="evidence" value="ECO:0007669"/>
    <property type="project" value="InterPro"/>
</dbReference>
<dbReference type="InterPro" id="IPR050695">
    <property type="entry name" value="N-acetylmuramoyl_amidase_3"/>
</dbReference>
<evidence type="ECO:0000256" key="1">
    <source>
        <dbReference type="ARBA" id="ARBA00022801"/>
    </source>
</evidence>
<evidence type="ECO:0000259" key="2">
    <source>
        <dbReference type="SMART" id="SM00646"/>
    </source>
</evidence>
<proteinExistence type="predicted"/>
<feature type="domain" description="MurNAc-LAA" evidence="2">
    <location>
        <begin position="168"/>
        <end position="274"/>
    </location>
</feature>
<dbReference type="Gene3D" id="3.40.630.40">
    <property type="entry name" value="Zn-dependent exopeptidases"/>
    <property type="match status" value="1"/>
</dbReference>
<organism evidence="3 4">
    <name type="scientific">Paenibacillus montaniterrae</name>
    <dbReference type="NCBI Taxonomy" id="429341"/>
    <lineage>
        <taxon>Bacteria</taxon>
        <taxon>Bacillati</taxon>
        <taxon>Bacillota</taxon>
        <taxon>Bacilli</taxon>
        <taxon>Bacillales</taxon>
        <taxon>Paenibacillaceae</taxon>
        <taxon>Paenibacillus</taxon>
    </lineage>
</organism>
<gene>
    <name evidence="3" type="ORF">J40TS1_24170</name>
</gene>
<dbReference type="SMART" id="SM00646">
    <property type="entry name" value="Ami_3"/>
    <property type="match status" value="1"/>
</dbReference>
<dbReference type="PANTHER" id="PTHR30404">
    <property type="entry name" value="N-ACETYLMURAMOYL-L-ALANINE AMIDASE"/>
    <property type="match status" value="1"/>
</dbReference>